<evidence type="ECO:0000313" key="8">
    <source>
        <dbReference type="Proteomes" id="UP000184356"/>
    </source>
</evidence>
<reference evidence="8" key="1">
    <citation type="journal article" date="2017" name="Genome Biol.">
        <title>Comparative genomics reveals high biological diversity and specific adaptations in the industrially and medically important fungal genus Aspergillus.</title>
        <authorList>
            <person name="de Vries R.P."/>
            <person name="Riley R."/>
            <person name="Wiebenga A."/>
            <person name="Aguilar-Osorio G."/>
            <person name="Amillis S."/>
            <person name="Uchima C.A."/>
            <person name="Anderluh G."/>
            <person name="Asadollahi M."/>
            <person name="Askin M."/>
            <person name="Barry K."/>
            <person name="Battaglia E."/>
            <person name="Bayram O."/>
            <person name="Benocci T."/>
            <person name="Braus-Stromeyer S.A."/>
            <person name="Caldana C."/>
            <person name="Canovas D."/>
            <person name="Cerqueira G.C."/>
            <person name="Chen F."/>
            <person name="Chen W."/>
            <person name="Choi C."/>
            <person name="Clum A."/>
            <person name="Dos Santos R.A."/>
            <person name="Damasio A.R."/>
            <person name="Diallinas G."/>
            <person name="Emri T."/>
            <person name="Fekete E."/>
            <person name="Flipphi M."/>
            <person name="Freyberg S."/>
            <person name="Gallo A."/>
            <person name="Gournas C."/>
            <person name="Habgood R."/>
            <person name="Hainaut M."/>
            <person name="Harispe M.L."/>
            <person name="Henrissat B."/>
            <person name="Hilden K.S."/>
            <person name="Hope R."/>
            <person name="Hossain A."/>
            <person name="Karabika E."/>
            <person name="Karaffa L."/>
            <person name="Karanyi Z."/>
            <person name="Krasevec N."/>
            <person name="Kuo A."/>
            <person name="Kusch H."/>
            <person name="LaButti K."/>
            <person name="Lagendijk E.L."/>
            <person name="Lapidus A."/>
            <person name="Levasseur A."/>
            <person name="Lindquist E."/>
            <person name="Lipzen A."/>
            <person name="Logrieco A.F."/>
            <person name="MacCabe A."/>
            <person name="Maekelae M.R."/>
            <person name="Malavazi I."/>
            <person name="Melin P."/>
            <person name="Meyer V."/>
            <person name="Mielnichuk N."/>
            <person name="Miskei M."/>
            <person name="Molnar A.P."/>
            <person name="Mule G."/>
            <person name="Ngan C.Y."/>
            <person name="Orejas M."/>
            <person name="Orosz E."/>
            <person name="Ouedraogo J.P."/>
            <person name="Overkamp K.M."/>
            <person name="Park H.-S."/>
            <person name="Perrone G."/>
            <person name="Piumi F."/>
            <person name="Punt P.J."/>
            <person name="Ram A.F."/>
            <person name="Ramon A."/>
            <person name="Rauscher S."/>
            <person name="Record E."/>
            <person name="Riano-Pachon D.M."/>
            <person name="Robert V."/>
            <person name="Roehrig J."/>
            <person name="Ruller R."/>
            <person name="Salamov A."/>
            <person name="Salih N.S."/>
            <person name="Samson R.A."/>
            <person name="Sandor E."/>
            <person name="Sanguinetti M."/>
            <person name="Schuetze T."/>
            <person name="Sepcic K."/>
            <person name="Shelest E."/>
            <person name="Sherlock G."/>
            <person name="Sophianopoulou V."/>
            <person name="Squina F.M."/>
            <person name="Sun H."/>
            <person name="Susca A."/>
            <person name="Todd R.B."/>
            <person name="Tsang A."/>
            <person name="Unkles S.E."/>
            <person name="van de Wiele N."/>
            <person name="van Rossen-Uffink D."/>
            <person name="Oliveira J.V."/>
            <person name="Vesth T.C."/>
            <person name="Visser J."/>
            <person name="Yu J.-H."/>
            <person name="Zhou M."/>
            <person name="Andersen M.R."/>
            <person name="Archer D.B."/>
            <person name="Baker S.E."/>
            <person name="Benoit I."/>
            <person name="Brakhage A.A."/>
            <person name="Braus G.H."/>
            <person name="Fischer R."/>
            <person name="Frisvad J.C."/>
            <person name="Goldman G.H."/>
            <person name="Houbraken J."/>
            <person name="Oakley B."/>
            <person name="Pocsi I."/>
            <person name="Scazzocchio C."/>
            <person name="Seiboth B."/>
            <person name="vanKuyk P.A."/>
            <person name="Wortman J."/>
            <person name="Dyer P.S."/>
            <person name="Grigoriev I.V."/>
        </authorList>
    </citation>
    <scope>NUCLEOTIDE SEQUENCE [LARGE SCALE GENOMIC DNA]</scope>
    <source>
        <strain evidence="8">CBS 593.65</strain>
    </source>
</reference>
<dbReference type="EMBL" id="KV878582">
    <property type="protein sequence ID" value="OJJ65397.1"/>
    <property type="molecule type" value="Genomic_DNA"/>
</dbReference>
<evidence type="ECO:0000256" key="2">
    <source>
        <dbReference type="ARBA" id="ARBA00023125"/>
    </source>
</evidence>
<protein>
    <recommendedName>
        <fullName evidence="6">Zn(2)-C6 fungal-type domain-containing protein</fullName>
    </recommendedName>
</protein>
<dbReference type="CDD" id="cd00067">
    <property type="entry name" value="GAL4"/>
    <property type="match status" value="1"/>
</dbReference>
<evidence type="ECO:0000256" key="4">
    <source>
        <dbReference type="ARBA" id="ARBA00023242"/>
    </source>
</evidence>
<dbReference type="Pfam" id="PF00172">
    <property type="entry name" value="Zn_clus"/>
    <property type="match status" value="1"/>
</dbReference>
<dbReference type="RefSeq" id="XP_040709203.1">
    <property type="nucleotide sequence ID" value="XM_040845683.1"/>
</dbReference>
<evidence type="ECO:0000256" key="3">
    <source>
        <dbReference type="ARBA" id="ARBA00023163"/>
    </source>
</evidence>
<accession>A0A1L9U141</accession>
<dbReference type="Proteomes" id="UP000184356">
    <property type="component" value="Unassembled WGS sequence"/>
</dbReference>
<gene>
    <name evidence="7" type="ORF">ASPSYDRAFT_382680</name>
</gene>
<dbReference type="PANTHER" id="PTHR47654">
    <property type="entry name" value="ZN(II)2CYS6 TRANSCRIPTION FACTOR (EUROFUNG)-RELATED"/>
    <property type="match status" value="1"/>
</dbReference>
<dbReference type="PANTHER" id="PTHR47654:SF3">
    <property type="entry name" value="ZN(II)2CYS6 TRANSCRIPTION FACTOR (EUROFUNG)"/>
    <property type="match status" value="1"/>
</dbReference>
<dbReference type="VEuPathDB" id="FungiDB:ASPSYDRAFT_382680"/>
<dbReference type="SMART" id="SM00066">
    <property type="entry name" value="GAL4"/>
    <property type="match status" value="1"/>
</dbReference>
<feature type="domain" description="Zn(2)-C6 fungal-type" evidence="6">
    <location>
        <begin position="54"/>
        <end position="83"/>
    </location>
</feature>
<evidence type="ECO:0000256" key="5">
    <source>
        <dbReference type="SAM" id="MobiDB-lite"/>
    </source>
</evidence>
<dbReference type="Gene3D" id="4.10.240.10">
    <property type="entry name" value="Zn(2)-C6 fungal-type DNA-binding domain"/>
    <property type="match status" value="1"/>
</dbReference>
<dbReference type="PROSITE" id="PS50048">
    <property type="entry name" value="ZN2_CY6_FUNGAL_2"/>
    <property type="match status" value="1"/>
</dbReference>
<feature type="region of interest" description="Disordered" evidence="5">
    <location>
        <begin position="231"/>
        <end position="296"/>
    </location>
</feature>
<keyword evidence="8" id="KW-1185">Reference proteome</keyword>
<keyword evidence="4" id="KW-0539">Nucleus</keyword>
<keyword evidence="1" id="KW-0805">Transcription regulation</keyword>
<dbReference type="GO" id="GO:0000981">
    <property type="term" value="F:DNA-binding transcription factor activity, RNA polymerase II-specific"/>
    <property type="evidence" value="ECO:0007669"/>
    <property type="project" value="InterPro"/>
</dbReference>
<sequence>MSSYCSRVILPPCSPSNMTPPACRKSWRVPASSHPDKTSKRSLPLSKRTRQSNACAACKARESECGGGQPCNNCIEIGNACIFAVSPDKHRKYAQRQAEQELASAHQLLDEILESFDAGDIAKLAELLSNVRRSRSRQAESCKVGLARARHSSTITGSKDAVIPNQSVQGDHTRGRSVSFDPSPFLVGWPDEVNAVFEDHNCDLGRRATSYTCNKSEFGCLRKLENEASKFNKESGKQLPAIDSSVMPVDYTPDEPHRPDLLSAEPPLLPPGQHSERSARRSSPRHTDFQNSANWTSDSTVFQSEHELRQRRFSWSPDFFSVDM</sequence>
<dbReference type="OrthoDB" id="5296287at2759"/>
<dbReference type="InterPro" id="IPR036864">
    <property type="entry name" value="Zn2-C6_fun-type_DNA-bd_sf"/>
</dbReference>
<proteinExistence type="predicted"/>
<organism evidence="7 8">
    <name type="scientific">Aspergillus sydowii CBS 593.65</name>
    <dbReference type="NCBI Taxonomy" id="1036612"/>
    <lineage>
        <taxon>Eukaryota</taxon>
        <taxon>Fungi</taxon>
        <taxon>Dikarya</taxon>
        <taxon>Ascomycota</taxon>
        <taxon>Pezizomycotina</taxon>
        <taxon>Eurotiomycetes</taxon>
        <taxon>Eurotiomycetidae</taxon>
        <taxon>Eurotiales</taxon>
        <taxon>Aspergillaceae</taxon>
        <taxon>Aspergillus</taxon>
        <taxon>Aspergillus subgen. Nidulantes</taxon>
    </lineage>
</organism>
<dbReference type="GeneID" id="63761756"/>
<keyword evidence="2" id="KW-0238">DNA-binding</keyword>
<dbReference type="AlphaFoldDB" id="A0A1L9U141"/>
<evidence type="ECO:0000256" key="1">
    <source>
        <dbReference type="ARBA" id="ARBA00023015"/>
    </source>
</evidence>
<name>A0A1L9U141_9EURO</name>
<evidence type="ECO:0000259" key="6">
    <source>
        <dbReference type="PROSITE" id="PS50048"/>
    </source>
</evidence>
<dbReference type="GO" id="GO:0008270">
    <property type="term" value="F:zinc ion binding"/>
    <property type="evidence" value="ECO:0007669"/>
    <property type="project" value="InterPro"/>
</dbReference>
<dbReference type="GO" id="GO:0003677">
    <property type="term" value="F:DNA binding"/>
    <property type="evidence" value="ECO:0007669"/>
    <property type="project" value="UniProtKB-KW"/>
</dbReference>
<dbReference type="InterPro" id="IPR053230">
    <property type="entry name" value="Trans_reg_galc"/>
</dbReference>
<feature type="region of interest" description="Disordered" evidence="5">
    <location>
        <begin position="24"/>
        <end position="47"/>
    </location>
</feature>
<dbReference type="InterPro" id="IPR001138">
    <property type="entry name" value="Zn2Cys6_DnaBD"/>
</dbReference>
<evidence type="ECO:0000313" key="7">
    <source>
        <dbReference type="EMBL" id="OJJ65397.1"/>
    </source>
</evidence>
<keyword evidence="3" id="KW-0804">Transcription</keyword>
<dbReference type="SUPFAM" id="SSF57701">
    <property type="entry name" value="Zn2/Cys6 DNA-binding domain"/>
    <property type="match status" value="1"/>
</dbReference>